<dbReference type="KEGG" id="gbi:PG2T_12355"/>
<protein>
    <recommendedName>
        <fullName evidence="4">Outer membrane lipoprotein-sorting protein</fullName>
    </recommendedName>
</protein>
<dbReference type="Proteomes" id="UP000092952">
    <property type="component" value="Chromosome"/>
</dbReference>
<name>A0A1B1YVS8_9GAMM</name>
<evidence type="ECO:0008006" key="4">
    <source>
        <dbReference type="Google" id="ProtNLM"/>
    </source>
</evidence>
<feature type="signal peptide" evidence="1">
    <location>
        <begin position="1"/>
        <end position="25"/>
    </location>
</feature>
<dbReference type="RefSeq" id="WP_068805978.1">
    <property type="nucleotide sequence ID" value="NZ_CP014671.1"/>
</dbReference>
<dbReference type="InterPro" id="IPR010752">
    <property type="entry name" value="DUF1329"/>
</dbReference>
<evidence type="ECO:0000256" key="1">
    <source>
        <dbReference type="SAM" id="SignalP"/>
    </source>
</evidence>
<keyword evidence="1" id="KW-0732">Signal</keyword>
<dbReference type="InParanoid" id="A0A1B1YVS8"/>
<organism evidence="2 3">
    <name type="scientific">Immundisolibacter cernigliae</name>
    <dbReference type="NCBI Taxonomy" id="1810504"/>
    <lineage>
        <taxon>Bacteria</taxon>
        <taxon>Pseudomonadati</taxon>
        <taxon>Pseudomonadota</taxon>
        <taxon>Gammaproteobacteria</taxon>
        <taxon>Immundisolibacterales</taxon>
        <taxon>Immundisolibacteraceae</taxon>
        <taxon>Immundisolibacter</taxon>
    </lineage>
</organism>
<evidence type="ECO:0000313" key="2">
    <source>
        <dbReference type="EMBL" id="ANX04882.1"/>
    </source>
</evidence>
<feature type="chain" id="PRO_5008533085" description="Outer membrane lipoprotein-sorting protein" evidence="1">
    <location>
        <begin position="26"/>
        <end position="483"/>
    </location>
</feature>
<sequence>MQNLPIIAGLAFVGAAALFAGSAVAKVSPEEAAKLGLEGTELTPVGAIRAGNADGSIPAWDGGIKAPPAGYEEGKWYVDPYKDDQVLFTITAQNYQQYEDKLSAGTIAMLKKYPDTFKMNVYPSRRSASFPQWLYDGSIWNAANTDWCNPPPGGPNTAQRCVKQEVFRPGVPFPIPKDGGELMYNHTFYFFGKWFTSVAYGFNAFPDGAYAEHVKRERWLVPMYLVGDEKPKGEVFDRKGGAAWCFSQEDLAPPRTAGTMFSGCNYFESVDFEAYLYVPGQRRVRKAPEIGFYDSPGTGSDGLRTADARNLFAQTGGEEWYDWSPPVRKEMYIPYNSYKLADPQYTFKDIVRKGHVNSDIKRYELHRVWVIEGKLKPGFRHLGPHRLVYVDEDSWAAALSDMYDAQGNLWRVSEAYLLNYYNVPMVHWWGDDHSDLVSGRHAGVNGYFNHGAKLGTFPPDFSPSGKPDPDLMTPAGLRKYGVR</sequence>
<dbReference type="Pfam" id="PF07044">
    <property type="entry name" value="DUF1329"/>
    <property type="match status" value="1"/>
</dbReference>
<dbReference type="AlphaFoldDB" id="A0A1B1YVS8"/>
<dbReference type="EMBL" id="CP014671">
    <property type="protein sequence ID" value="ANX04882.1"/>
    <property type="molecule type" value="Genomic_DNA"/>
</dbReference>
<dbReference type="OrthoDB" id="178023at2"/>
<gene>
    <name evidence="2" type="ORF">PG2T_12355</name>
</gene>
<keyword evidence="3" id="KW-1185">Reference proteome</keyword>
<evidence type="ECO:0000313" key="3">
    <source>
        <dbReference type="Proteomes" id="UP000092952"/>
    </source>
</evidence>
<accession>A0A1B1YVS8</accession>
<dbReference type="Gene3D" id="2.50.20.10">
    <property type="entry name" value="Lipoprotein localisation LolA/LolB/LppX"/>
    <property type="match status" value="1"/>
</dbReference>
<reference evidence="3" key="1">
    <citation type="submission" date="2016-03" db="EMBL/GenBank/DDBJ databases">
        <title>Complete genome sequence of Solimmundus cernigliae, representing a novel lineage of polycyclic aromatic hydrocarbon degraders within the Gammaproteobacteria.</title>
        <authorList>
            <person name="Singleton D.R."/>
            <person name="Dickey A.N."/>
            <person name="Scholl E.H."/>
            <person name="Wright F.A."/>
            <person name="Aitken M.D."/>
        </authorList>
    </citation>
    <scope>NUCLEOTIDE SEQUENCE [LARGE SCALE GENOMIC DNA]</scope>
    <source>
        <strain evidence="3">TR3.2</strain>
    </source>
</reference>
<dbReference type="STRING" id="1810504.PG2T_12355"/>
<proteinExistence type="predicted"/>